<dbReference type="RefSeq" id="WP_211141285.1">
    <property type="nucleotide sequence ID" value="NZ_JAEEGB010000005.1"/>
</dbReference>
<evidence type="ECO:0000313" key="2">
    <source>
        <dbReference type="EMBL" id="MBI6871842.1"/>
    </source>
</evidence>
<dbReference type="Pfam" id="PF00148">
    <property type="entry name" value="Oxidored_nitro"/>
    <property type="match status" value="1"/>
</dbReference>
<proteinExistence type="predicted"/>
<keyword evidence="3" id="KW-1185">Reference proteome</keyword>
<sequence>MTINIKSPEVEIREARLASSNGFIGTAKELCHKSKRNKCCHRNRSFSQCLECSSSRALSMLVMIRDVAVINHGPIGCSADFAEFNFTNRAEQIRRNLPLKNVKLLSTNLQEKDMVYGGEVKLKEAIRDAYVRFRPKAIFVTASCASGIIGDDVSGITDELEKELGIPVVYVSCEGFKSQIWATGFDSAFHAIVRKIVKPPIKKKKDLINIINFWGSDVFTDLFARIGLRPNYIVPFTTVDQLKRISEAAATVQVCSTLGTYLAAALEQEYGVPEVKSPPPYGLKGTDEFFRELGRSTGKKKEVEILIEKERERISEELEDIKDKLKGKRVYVSAGAAHGHSLLALLSDLEMEVVGAGIFHHDPHYDNGDERSDALKHVVETYGDIKNFSVCNKQVFELVNVLNKLKPDLLVVRHGGLAVWGVKLGVPTLLVGDEQFGIGYQGIINYGKKILDVLSTKDFVENIAAHSELPYTNWWLRQDPYRSLGREQHE</sequence>
<evidence type="ECO:0000313" key="3">
    <source>
        <dbReference type="Proteomes" id="UP000622687"/>
    </source>
</evidence>
<comment type="caution">
    <text evidence="2">The sequence shown here is derived from an EMBL/GenBank/DDBJ whole genome shotgun (WGS) entry which is preliminary data.</text>
</comment>
<evidence type="ECO:0000259" key="1">
    <source>
        <dbReference type="Pfam" id="PF00148"/>
    </source>
</evidence>
<dbReference type="EMBL" id="JAEEGB010000005">
    <property type="protein sequence ID" value="MBI6871842.1"/>
    <property type="molecule type" value="Genomic_DNA"/>
</dbReference>
<dbReference type="AlphaFoldDB" id="A0A934M271"/>
<name>A0A934M271_9CLOT</name>
<feature type="domain" description="Nitrogenase/oxidoreductase component 1" evidence="1">
    <location>
        <begin position="56"/>
        <end position="454"/>
    </location>
</feature>
<dbReference type="PANTHER" id="PTHR42956">
    <property type="entry name" value="NITROGENASE IRON-MOLYBDENUM COFACTOR BIOSYNTHESIS PROTEIN NIFE"/>
    <property type="match status" value="1"/>
</dbReference>
<protein>
    <submittedName>
        <fullName evidence="2">Nitrogenase</fullName>
    </submittedName>
</protein>
<dbReference type="Gene3D" id="3.40.50.1980">
    <property type="entry name" value="Nitrogenase molybdenum iron protein domain"/>
    <property type="match status" value="1"/>
</dbReference>
<gene>
    <name evidence="2" type="ORF">I6U51_03865</name>
</gene>
<dbReference type="Gene3D" id="3.40.50.12380">
    <property type="entry name" value="Nitrogenase MoFe cofactor biosynthesis protein NifE, C-terminal"/>
    <property type="match status" value="1"/>
</dbReference>
<dbReference type="InterPro" id="IPR000510">
    <property type="entry name" value="Nase/OxRdtase_comp1"/>
</dbReference>
<dbReference type="SUPFAM" id="SSF53807">
    <property type="entry name" value="Helical backbone' metal receptor"/>
    <property type="match status" value="1"/>
</dbReference>
<dbReference type="Proteomes" id="UP000622687">
    <property type="component" value="Unassembled WGS sequence"/>
</dbReference>
<organism evidence="2 3">
    <name type="scientific">Clostridium aciditolerans</name>
    <dbReference type="NCBI Taxonomy" id="339861"/>
    <lineage>
        <taxon>Bacteria</taxon>
        <taxon>Bacillati</taxon>
        <taxon>Bacillota</taxon>
        <taxon>Clostridia</taxon>
        <taxon>Eubacteriales</taxon>
        <taxon>Clostridiaceae</taxon>
        <taxon>Clostridium</taxon>
    </lineage>
</organism>
<dbReference type="InterPro" id="IPR049939">
    <property type="entry name" value="NifE-like"/>
</dbReference>
<dbReference type="PANTHER" id="PTHR42956:SF1">
    <property type="entry name" value="NITROGENASE IRON-MOLYBDENUM COFACTOR BIOSYNTHESIS PROTEIN NIFE"/>
    <property type="match status" value="1"/>
</dbReference>
<dbReference type="GO" id="GO:0016491">
    <property type="term" value="F:oxidoreductase activity"/>
    <property type="evidence" value="ECO:0007669"/>
    <property type="project" value="InterPro"/>
</dbReference>
<accession>A0A934M271</accession>
<reference evidence="2" key="1">
    <citation type="submission" date="2020-12" db="EMBL/GenBank/DDBJ databases">
        <title>Clostridium thailandense sp. nov., a novel acetogenic bacterium isolated from peat land soil in Thailand.</title>
        <authorList>
            <person name="Chaikitkaew S."/>
            <person name="Birkeland N.K."/>
        </authorList>
    </citation>
    <scope>NUCLEOTIDE SEQUENCE</scope>
    <source>
        <strain evidence="2">DSM 17425</strain>
    </source>
</reference>